<dbReference type="Gene3D" id="2.40.50.40">
    <property type="match status" value="1"/>
</dbReference>
<feature type="region of interest" description="Disordered" evidence="3">
    <location>
        <begin position="493"/>
        <end position="513"/>
    </location>
</feature>
<dbReference type="InterPro" id="IPR016197">
    <property type="entry name" value="Chromo-like_dom_sf"/>
</dbReference>
<gene>
    <name evidence="5" type="ORF">WOLCODRAFT_111778</name>
</gene>
<sequence>MARKKKTEEPDEEEQFHVEVITRARVSDDGEWEYYVKWAGYESDYDTWEPEENVLGCERLLRGFWADVGVDNEDYGEGYTVYATPTWIAKEKAFFAKNFGARNKKPVSKEKNDSDQESSDDPIVILSKRKKKAQKTGTEPKKKRVPEKSSRQEPIASSSSLKSVKKGPKTTTRLRVADSSDEDSDAPLAVKTSATSSKSKKHTEIIEIEDSEPESSAAKSEKPPKLTVKIPERSDTSGTAIDKGKGKAKDVAQSPARSSEEQSDGKDSLFDGEDPSSPDVSLSAKEPPSGLSTSQAAQAKPAVQPTAPARSAPARQFSTTSNVPTKPVERRGIKQIPIEVQSRGRGIGIPTKQRLAQHAREPVAPSKLSARNALANLSFKKNTVRTGSGTSLNQDQTASRKPSGSSTLRTTDSPQPMDIVTDVPEMVQSPVSTEPMASPRDAQLRPTALERRPVIPLPRRQVTFQHSPVEPMAEAEQLLQDIMPIDLAAPMDESAADSQNVATASTARPSAAKQLSLGRNGKWTWSGELFVDADSGRAQRLCNVSLYDITDPRPGGLRFNMLLTSADSIRIHKLHDTFDIYMILRACTAISQYAKLGPQEEVDKIPIKSLASHMRRQRTFSYVRLNMDSTEVALLIVFPTISELCKLLGVPPDIIGGSTMLAALVPWELKHNEYEDQSWRLSRQIEANEPPLDPSSLKLLRRKDGKLVNDPSLNRALRILRFPKTLIEFLSTNIRPYCVWHSPADGTKDDPGYDTVALRVCLDAFKANDVGHRADVRVIFVHAGALATLHKLPALSERRKKRLDIRFYMYGSHESVHPERWGVREIFPLGGVVTFTPSAVVEDIVGTYELIRKIDEHPLWQCYIIPSTVAMLAKLTCQGQHPLGLFDKGEFLLDGILKLVEEGTISLLRAPPLSKHPMSDNDPAMRWVGQQFKIMRMDARGILEECIRTAAEQYVGVEERDLPEAIQREIVQDLWNLQMQPAIMDEFRRLVVVKGRSDRHLSDERDGVECVLL</sequence>
<comment type="subcellular location">
    <subcellularLocation>
        <location evidence="1">Nucleus</location>
    </subcellularLocation>
</comment>
<dbReference type="PANTHER" id="PTHR22812">
    <property type="entry name" value="CHROMOBOX PROTEIN"/>
    <property type="match status" value="1"/>
</dbReference>
<dbReference type="Pfam" id="PF00385">
    <property type="entry name" value="Chromo"/>
    <property type="match status" value="1"/>
</dbReference>
<keyword evidence="6" id="KW-1185">Reference proteome</keyword>
<dbReference type="EMBL" id="KB467831">
    <property type="protein sequence ID" value="PCH33410.1"/>
    <property type="molecule type" value="Genomic_DNA"/>
</dbReference>
<dbReference type="GO" id="GO:0006338">
    <property type="term" value="P:chromatin remodeling"/>
    <property type="evidence" value="ECO:0007669"/>
    <property type="project" value="UniProtKB-ARBA"/>
</dbReference>
<proteinExistence type="predicted"/>
<evidence type="ECO:0000313" key="6">
    <source>
        <dbReference type="Proteomes" id="UP000218811"/>
    </source>
</evidence>
<feature type="compositionally biased region" description="Polar residues" evidence="3">
    <location>
        <begin position="496"/>
        <end position="508"/>
    </location>
</feature>
<dbReference type="GO" id="GO:0005634">
    <property type="term" value="C:nucleus"/>
    <property type="evidence" value="ECO:0007669"/>
    <property type="project" value="UniProtKB-SubCell"/>
</dbReference>
<dbReference type="OrthoDB" id="433924at2759"/>
<dbReference type="InterPro" id="IPR023779">
    <property type="entry name" value="Chromodomain_CS"/>
</dbReference>
<feature type="domain" description="Chromo" evidence="4">
    <location>
        <begin position="16"/>
        <end position="64"/>
    </location>
</feature>
<dbReference type="AlphaFoldDB" id="A0A2H3ITV2"/>
<evidence type="ECO:0000313" key="5">
    <source>
        <dbReference type="EMBL" id="PCH33410.1"/>
    </source>
</evidence>
<feature type="non-terminal residue" evidence="5">
    <location>
        <position position="1013"/>
    </location>
</feature>
<dbReference type="PROSITE" id="PS50013">
    <property type="entry name" value="CHROMO_2"/>
    <property type="match status" value="1"/>
</dbReference>
<dbReference type="Proteomes" id="UP000218811">
    <property type="component" value="Unassembled WGS sequence"/>
</dbReference>
<dbReference type="STRING" id="742152.A0A2H3ITV2"/>
<dbReference type="PROSITE" id="PS00598">
    <property type="entry name" value="CHROMO_1"/>
    <property type="match status" value="1"/>
</dbReference>
<protein>
    <recommendedName>
        <fullName evidence="4">Chromo domain-containing protein</fullName>
    </recommendedName>
</protein>
<dbReference type="OMA" id="KKWRWSG"/>
<keyword evidence="2" id="KW-0539">Nucleus</keyword>
<accession>A0A2H3ITV2</accession>
<feature type="compositionally biased region" description="Basic and acidic residues" evidence="3">
    <location>
        <begin position="258"/>
        <end position="269"/>
    </location>
</feature>
<feature type="compositionally biased region" description="Basic and acidic residues" evidence="3">
    <location>
        <begin position="219"/>
        <end position="235"/>
    </location>
</feature>
<evidence type="ECO:0000256" key="3">
    <source>
        <dbReference type="SAM" id="MobiDB-lite"/>
    </source>
</evidence>
<name>A0A2H3ITV2_WOLCO</name>
<evidence type="ECO:0000259" key="4">
    <source>
        <dbReference type="PROSITE" id="PS50013"/>
    </source>
</evidence>
<dbReference type="InterPro" id="IPR000953">
    <property type="entry name" value="Chromo/chromo_shadow_dom"/>
</dbReference>
<evidence type="ECO:0000256" key="1">
    <source>
        <dbReference type="ARBA" id="ARBA00004123"/>
    </source>
</evidence>
<evidence type="ECO:0000256" key="2">
    <source>
        <dbReference type="ARBA" id="ARBA00023242"/>
    </source>
</evidence>
<dbReference type="InterPro" id="IPR051219">
    <property type="entry name" value="Heterochromatin_chromo-domain"/>
</dbReference>
<dbReference type="CDD" id="cd18968">
    <property type="entry name" value="chromodomain"/>
    <property type="match status" value="1"/>
</dbReference>
<feature type="compositionally biased region" description="Polar residues" evidence="3">
    <location>
        <begin position="379"/>
        <end position="414"/>
    </location>
</feature>
<dbReference type="SUPFAM" id="SSF54160">
    <property type="entry name" value="Chromo domain-like"/>
    <property type="match status" value="1"/>
</dbReference>
<reference evidence="5 6" key="1">
    <citation type="journal article" date="2012" name="Science">
        <title>The Paleozoic origin of enzymatic lignin decomposition reconstructed from 31 fungal genomes.</title>
        <authorList>
            <person name="Floudas D."/>
            <person name="Binder M."/>
            <person name="Riley R."/>
            <person name="Barry K."/>
            <person name="Blanchette R.A."/>
            <person name="Henrissat B."/>
            <person name="Martinez A.T."/>
            <person name="Otillar R."/>
            <person name="Spatafora J.W."/>
            <person name="Yadav J.S."/>
            <person name="Aerts A."/>
            <person name="Benoit I."/>
            <person name="Boyd A."/>
            <person name="Carlson A."/>
            <person name="Copeland A."/>
            <person name="Coutinho P.M."/>
            <person name="de Vries R.P."/>
            <person name="Ferreira P."/>
            <person name="Findley K."/>
            <person name="Foster B."/>
            <person name="Gaskell J."/>
            <person name="Glotzer D."/>
            <person name="Gorecki P."/>
            <person name="Heitman J."/>
            <person name="Hesse C."/>
            <person name="Hori C."/>
            <person name="Igarashi K."/>
            <person name="Jurgens J.A."/>
            <person name="Kallen N."/>
            <person name="Kersten P."/>
            <person name="Kohler A."/>
            <person name="Kuees U."/>
            <person name="Kumar T.K.A."/>
            <person name="Kuo A."/>
            <person name="LaButti K."/>
            <person name="Larrondo L.F."/>
            <person name="Lindquist E."/>
            <person name="Ling A."/>
            <person name="Lombard V."/>
            <person name="Lucas S."/>
            <person name="Lundell T."/>
            <person name="Martin R."/>
            <person name="McLaughlin D.J."/>
            <person name="Morgenstern I."/>
            <person name="Morin E."/>
            <person name="Murat C."/>
            <person name="Nagy L.G."/>
            <person name="Nolan M."/>
            <person name="Ohm R.A."/>
            <person name="Patyshakuliyeva A."/>
            <person name="Rokas A."/>
            <person name="Ruiz-Duenas F.J."/>
            <person name="Sabat G."/>
            <person name="Salamov A."/>
            <person name="Samejima M."/>
            <person name="Schmutz J."/>
            <person name="Slot J.C."/>
            <person name="St John F."/>
            <person name="Stenlid J."/>
            <person name="Sun H."/>
            <person name="Sun S."/>
            <person name="Syed K."/>
            <person name="Tsang A."/>
            <person name="Wiebenga A."/>
            <person name="Young D."/>
            <person name="Pisabarro A."/>
            <person name="Eastwood D.C."/>
            <person name="Martin F."/>
            <person name="Cullen D."/>
            <person name="Grigoriev I.V."/>
            <person name="Hibbett D.S."/>
        </authorList>
    </citation>
    <scope>NUCLEOTIDE SEQUENCE [LARGE SCALE GENOMIC DNA]</scope>
    <source>
        <strain evidence="5 6">MD-104</strain>
    </source>
</reference>
<dbReference type="InterPro" id="IPR023780">
    <property type="entry name" value="Chromo_domain"/>
</dbReference>
<dbReference type="SMART" id="SM00298">
    <property type="entry name" value="CHROMO"/>
    <property type="match status" value="1"/>
</dbReference>
<feature type="region of interest" description="Disordered" evidence="3">
    <location>
        <begin position="104"/>
        <end position="420"/>
    </location>
</feature>
<organism evidence="5 6">
    <name type="scientific">Wolfiporia cocos (strain MD-104)</name>
    <name type="common">Brown rot fungus</name>
    <dbReference type="NCBI Taxonomy" id="742152"/>
    <lineage>
        <taxon>Eukaryota</taxon>
        <taxon>Fungi</taxon>
        <taxon>Dikarya</taxon>
        <taxon>Basidiomycota</taxon>
        <taxon>Agaricomycotina</taxon>
        <taxon>Agaricomycetes</taxon>
        <taxon>Polyporales</taxon>
        <taxon>Phaeolaceae</taxon>
        <taxon>Wolfiporia</taxon>
    </lineage>
</organism>